<name>A0A2S2N846_SCHGA</name>
<protein>
    <submittedName>
        <fullName evidence="1">Uncharacterized protein</fullName>
    </submittedName>
</protein>
<gene>
    <name evidence="1" type="ORF">g.68954</name>
</gene>
<dbReference type="EMBL" id="GGMR01000775">
    <property type="protein sequence ID" value="MBY13394.1"/>
    <property type="molecule type" value="Transcribed_RNA"/>
</dbReference>
<proteinExistence type="predicted"/>
<accession>A0A2S2N846</accession>
<reference evidence="1" key="1">
    <citation type="submission" date="2018-04" db="EMBL/GenBank/DDBJ databases">
        <title>Transcriptome of Schizaphis graminum biotype I.</title>
        <authorList>
            <person name="Scully E.D."/>
            <person name="Geib S.M."/>
            <person name="Palmer N.A."/>
            <person name="Koch K."/>
            <person name="Bradshaw J."/>
            <person name="Heng-Moss T."/>
            <person name="Sarath G."/>
        </authorList>
    </citation>
    <scope>NUCLEOTIDE SEQUENCE</scope>
</reference>
<dbReference type="AlphaFoldDB" id="A0A2S2N846"/>
<organism evidence="1">
    <name type="scientific">Schizaphis graminum</name>
    <name type="common">Green bug aphid</name>
    <dbReference type="NCBI Taxonomy" id="13262"/>
    <lineage>
        <taxon>Eukaryota</taxon>
        <taxon>Metazoa</taxon>
        <taxon>Ecdysozoa</taxon>
        <taxon>Arthropoda</taxon>
        <taxon>Hexapoda</taxon>
        <taxon>Insecta</taxon>
        <taxon>Pterygota</taxon>
        <taxon>Neoptera</taxon>
        <taxon>Paraneoptera</taxon>
        <taxon>Hemiptera</taxon>
        <taxon>Sternorrhyncha</taxon>
        <taxon>Aphidomorpha</taxon>
        <taxon>Aphidoidea</taxon>
        <taxon>Aphididae</taxon>
        <taxon>Aphidini</taxon>
        <taxon>Schizaphis</taxon>
    </lineage>
</organism>
<evidence type="ECO:0000313" key="1">
    <source>
        <dbReference type="EMBL" id="MBY13394.1"/>
    </source>
</evidence>
<sequence length="111" mass="13265">MRRVHGASSYYMEIVRLVSAASEFNHEYMYRQRWTSTNATWQPHRRHYTLTQSPRVRRTCFAIMPPNFPKEPPPLHDFSHATMARPSRRVMKRAASAPHNHPRSVQYRWCV</sequence>